<dbReference type="PANTHER" id="PTHR35561">
    <property type="entry name" value="RNA 2',3'-CYCLIC PHOSPHODIESTERASE"/>
    <property type="match status" value="1"/>
</dbReference>
<dbReference type="PANTHER" id="PTHR35561:SF1">
    <property type="entry name" value="RNA 2',3'-CYCLIC PHOSPHODIESTERASE"/>
    <property type="match status" value="1"/>
</dbReference>
<proteinExistence type="predicted"/>
<dbReference type="EMBL" id="MFLE01000025">
    <property type="protein sequence ID" value="OGG61210.1"/>
    <property type="molecule type" value="Genomic_DNA"/>
</dbReference>
<dbReference type="Gene3D" id="3.90.1140.10">
    <property type="entry name" value="Cyclic phosphodiesterase"/>
    <property type="match status" value="1"/>
</dbReference>
<dbReference type="AlphaFoldDB" id="A0A1F6DIR2"/>
<name>A0A1F6DIR2_9BACT</name>
<evidence type="ECO:0000313" key="2">
    <source>
        <dbReference type="EMBL" id="OGG61210.1"/>
    </source>
</evidence>
<gene>
    <name evidence="2" type="ORF">A3C87_03630</name>
</gene>
<evidence type="ECO:0000313" key="3">
    <source>
        <dbReference type="Proteomes" id="UP000176511"/>
    </source>
</evidence>
<organism evidence="2 3">
    <name type="scientific">Candidatus Kaiserbacteria bacterium RIFCSPHIGHO2_02_FULL_49_34</name>
    <dbReference type="NCBI Taxonomy" id="1798491"/>
    <lineage>
        <taxon>Bacteria</taxon>
        <taxon>Candidatus Kaiseribacteriota</taxon>
    </lineage>
</organism>
<dbReference type="SUPFAM" id="SSF55144">
    <property type="entry name" value="LigT-like"/>
    <property type="match status" value="1"/>
</dbReference>
<evidence type="ECO:0000256" key="1">
    <source>
        <dbReference type="ARBA" id="ARBA00022801"/>
    </source>
</evidence>
<sequence length="178" mass="20095">METYFIGLAPSEETRTALANVVANIPAPWTPTPVDDFHLTTHYLGHVAEEDLPQLITLAECIADDTVPLSIEHGRTIVMRPAKPYMLWAKYASSPWFDTLVSDCERRLAKLTEHDPRHRSPRASIPHLTLARLPRGTYAESLVPPVDLPAQLTNIRFDTLALWKNEAGKYTIIKSWEL</sequence>
<dbReference type="InterPro" id="IPR004175">
    <property type="entry name" value="RNA_CPDase"/>
</dbReference>
<evidence type="ECO:0008006" key="4">
    <source>
        <dbReference type="Google" id="ProtNLM"/>
    </source>
</evidence>
<dbReference type="Proteomes" id="UP000176511">
    <property type="component" value="Unassembled WGS sequence"/>
</dbReference>
<reference evidence="2 3" key="1">
    <citation type="journal article" date="2016" name="Nat. Commun.">
        <title>Thousands of microbial genomes shed light on interconnected biogeochemical processes in an aquifer system.</title>
        <authorList>
            <person name="Anantharaman K."/>
            <person name="Brown C.T."/>
            <person name="Hug L.A."/>
            <person name="Sharon I."/>
            <person name="Castelle C.J."/>
            <person name="Probst A.J."/>
            <person name="Thomas B.C."/>
            <person name="Singh A."/>
            <person name="Wilkins M.J."/>
            <person name="Karaoz U."/>
            <person name="Brodie E.L."/>
            <person name="Williams K.H."/>
            <person name="Hubbard S.S."/>
            <person name="Banfield J.F."/>
        </authorList>
    </citation>
    <scope>NUCLEOTIDE SEQUENCE [LARGE SCALE GENOMIC DNA]</scope>
</reference>
<dbReference type="STRING" id="1798491.A3C87_03630"/>
<keyword evidence="1" id="KW-0378">Hydrolase</keyword>
<dbReference type="InterPro" id="IPR009097">
    <property type="entry name" value="Cyclic_Pdiesterase"/>
</dbReference>
<protein>
    <recommendedName>
        <fullName evidence="4">RNA 2',3'-cyclic 3'-phosphodiesterase</fullName>
    </recommendedName>
</protein>
<comment type="caution">
    <text evidence="2">The sequence shown here is derived from an EMBL/GenBank/DDBJ whole genome shotgun (WGS) entry which is preliminary data.</text>
</comment>
<dbReference type="GO" id="GO:0004113">
    <property type="term" value="F:2',3'-cyclic-nucleotide 3'-phosphodiesterase activity"/>
    <property type="evidence" value="ECO:0007669"/>
    <property type="project" value="InterPro"/>
</dbReference>
<dbReference type="GO" id="GO:0008664">
    <property type="term" value="F:RNA 2',3'-cyclic 3'-phosphodiesterase activity"/>
    <property type="evidence" value="ECO:0007669"/>
    <property type="project" value="InterPro"/>
</dbReference>
<accession>A0A1F6DIR2</accession>